<keyword evidence="3" id="KW-1185">Reference proteome</keyword>
<sequence>MSVLLLVRHGQASFGARNYDELSDRGRAQGRLLGGALAAHGIQPDRVMHGGMNRHQQTVEALVDSAGWSMAATIDVGWAEFDHQQVIAAHRPAYRRPTVMKADLVRTLKPHRAFQKMFLEATSRWSSGDHDDDYSETFVAFGNRIDAALRRAVEGEGTTLVVTSAGCIGLIASRLITDSAQAWSRLNMVTVNTSTTKVIAGEQAPTLVSFNNHSHLEHDPDMITYR</sequence>
<keyword evidence="1" id="KW-0378">Hydrolase</keyword>
<dbReference type="Gene3D" id="3.40.50.1240">
    <property type="entry name" value="Phosphoglycerate mutase-like"/>
    <property type="match status" value="1"/>
</dbReference>
<dbReference type="InterPro" id="IPR029033">
    <property type="entry name" value="His_PPase_superfam"/>
</dbReference>
<dbReference type="Proteomes" id="UP000320244">
    <property type="component" value="Unassembled WGS sequence"/>
</dbReference>
<evidence type="ECO:0000256" key="1">
    <source>
        <dbReference type="ARBA" id="ARBA00022801"/>
    </source>
</evidence>
<dbReference type="GO" id="GO:0016787">
    <property type="term" value="F:hydrolase activity"/>
    <property type="evidence" value="ECO:0007669"/>
    <property type="project" value="UniProtKB-KW"/>
</dbReference>
<dbReference type="InterPro" id="IPR013078">
    <property type="entry name" value="His_Pase_superF_clade-1"/>
</dbReference>
<dbReference type="PANTHER" id="PTHR20935">
    <property type="entry name" value="PHOSPHOGLYCERATE MUTASE-RELATED"/>
    <property type="match status" value="1"/>
</dbReference>
<dbReference type="SUPFAM" id="SSF53254">
    <property type="entry name" value="Phosphoglycerate mutase-like"/>
    <property type="match status" value="1"/>
</dbReference>
<dbReference type="CDD" id="cd07067">
    <property type="entry name" value="HP_PGM_like"/>
    <property type="match status" value="1"/>
</dbReference>
<dbReference type="Pfam" id="PF00300">
    <property type="entry name" value="His_Phos_1"/>
    <property type="match status" value="2"/>
</dbReference>
<dbReference type="RefSeq" id="WP_146317832.1">
    <property type="nucleotide sequence ID" value="NZ_VCQV01000021.1"/>
</dbReference>
<reference evidence="2 3" key="2">
    <citation type="submission" date="2019-08" db="EMBL/GenBank/DDBJ databases">
        <title>Jejuicoccus antrihumi gen. nov., sp. nov., a new member of the family Dermacoccaceae isolated from a cave.</title>
        <authorList>
            <person name="Schumann P."/>
            <person name="Kim I.S."/>
        </authorList>
    </citation>
    <scope>NUCLEOTIDE SEQUENCE [LARGE SCALE GENOMIC DNA]</scope>
    <source>
        <strain evidence="2 3">C5-26</strain>
    </source>
</reference>
<evidence type="ECO:0000313" key="3">
    <source>
        <dbReference type="Proteomes" id="UP000320244"/>
    </source>
</evidence>
<name>A0A563DYA9_9MICO</name>
<dbReference type="PANTHER" id="PTHR20935:SF0">
    <property type="entry name" value="SERINE_THREONINE-PROTEIN PHOSPHATASE PGAM5, MITOCHONDRIAL"/>
    <property type="match status" value="1"/>
</dbReference>
<dbReference type="EMBL" id="VCQV01000021">
    <property type="protein sequence ID" value="TWP35217.1"/>
    <property type="molecule type" value="Genomic_DNA"/>
</dbReference>
<proteinExistence type="predicted"/>
<dbReference type="AlphaFoldDB" id="A0A563DYA9"/>
<dbReference type="SMART" id="SM00855">
    <property type="entry name" value="PGAM"/>
    <property type="match status" value="1"/>
</dbReference>
<protein>
    <submittedName>
        <fullName evidence="2">Histidine phosphatase family protein</fullName>
    </submittedName>
</protein>
<accession>A0A563DYA9</accession>
<organism evidence="2 3">
    <name type="scientific">Leekyejoonella antrihumi</name>
    <dbReference type="NCBI Taxonomy" id="1660198"/>
    <lineage>
        <taxon>Bacteria</taxon>
        <taxon>Bacillati</taxon>
        <taxon>Actinomycetota</taxon>
        <taxon>Actinomycetes</taxon>
        <taxon>Micrococcales</taxon>
        <taxon>Dermacoccaceae</taxon>
        <taxon>Leekyejoonella</taxon>
    </lineage>
</organism>
<comment type="caution">
    <text evidence="2">The sequence shown here is derived from an EMBL/GenBank/DDBJ whole genome shotgun (WGS) entry which is preliminary data.</text>
</comment>
<dbReference type="OrthoDB" id="280692at2"/>
<evidence type="ECO:0000313" key="2">
    <source>
        <dbReference type="EMBL" id="TWP35217.1"/>
    </source>
</evidence>
<reference evidence="2 3" key="1">
    <citation type="submission" date="2019-05" db="EMBL/GenBank/DDBJ databases">
        <authorList>
            <person name="Lee S.D."/>
        </authorList>
    </citation>
    <scope>NUCLEOTIDE SEQUENCE [LARGE SCALE GENOMIC DNA]</scope>
    <source>
        <strain evidence="2 3">C5-26</strain>
    </source>
</reference>
<dbReference type="InterPro" id="IPR051021">
    <property type="entry name" value="Mito_Ser/Thr_phosphatase"/>
</dbReference>
<gene>
    <name evidence="2" type="ORF">FGL98_14925</name>
</gene>